<gene>
    <name evidence="1" type="ORF">EDD73_12152</name>
</gene>
<dbReference type="RefSeq" id="WP_131919868.1">
    <property type="nucleotide sequence ID" value="NZ_JAOQNU010000020.1"/>
</dbReference>
<proteinExistence type="predicted"/>
<evidence type="ECO:0000313" key="2">
    <source>
        <dbReference type="Proteomes" id="UP000294813"/>
    </source>
</evidence>
<comment type="caution">
    <text evidence="1">The sequence shown here is derived from an EMBL/GenBank/DDBJ whole genome shotgun (WGS) entry which is preliminary data.</text>
</comment>
<name>A0A4R2RIA5_9FIRM</name>
<evidence type="ECO:0000313" key="1">
    <source>
        <dbReference type="EMBL" id="TCP62554.1"/>
    </source>
</evidence>
<protein>
    <submittedName>
        <fullName evidence="1">Thymidylate synthase Thy1</fullName>
    </submittedName>
</protein>
<keyword evidence="2" id="KW-1185">Reference proteome</keyword>
<dbReference type="OrthoDB" id="2372119at2"/>
<accession>A0A4R2RIA5</accession>
<organism evidence="1 2">
    <name type="scientific">Heliophilum fasciatum</name>
    <dbReference type="NCBI Taxonomy" id="35700"/>
    <lineage>
        <taxon>Bacteria</taxon>
        <taxon>Bacillati</taxon>
        <taxon>Bacillota</taxon>
        <taxon>Clostridia</taxon>
        <taxon>Eubacteriales</taxon>
        <taxon>Heliobacteriaceae</taxon>
        <taxon>Heliophilum</taxon>
    </lineage>
</organism>
<reference evidence="1 2" key="1">
    <citation type="submission" date="2019-03" db="EMBL/GenBank/DDBJ databases">
        <title>Genomic Encyclopedia of Type Strains, Phase IV (KMG-IV): sequencing the most valuable type-strain genomes for metagenomic binning, comparative biology and taxonomic classification.</title>
        <authorList>
            <person name="Goeker M."/>
        </authorList>
    </citation>
    <scope>NUCLEOTIDE SEQUENCE [LARGE SCALE GENOMIC DNA]</scope>
    <source>
        <strain evidence="1 2">DSM 11170</strain>
    </source>
</reference>
<sequence>MQKFTIDIDQIAWSSRVCLDPERIPDIRKIEHFINENFVNEGDQVRQYGRVIVLRSTDKGRKASAFASALYLGRYDDMGNTERFLHGMVRAGHSYEPIRGESVSFLFIGVGKPTYDHLVTYTLRNRRIAGGFRANKPWGYVIPTEAHDTLAYSKMMEAQLARCEQLRQESNEPLQAIRSLYPMGVMMPPFMLDFSEEALAKHVFKQRLWERGTQGETWQIVNAMFEAVRQLDPEKWETLREHHAHSDDHRRAMFKLREQRPTLRQLLAQFGPLNGDLGDTDVYDLLMGTMGKRAKTMWEKAS</sequence>
<dbReference type="AlphaFoldDB" id="A0A4R2RIA5"/>
<dbReference type="EMBL" id="SLXT01000021">
    <property type="protein sequence ID" value="TCP62554.1"/>
    <property type="molecule type" value="Genomic_DNA"/>
</dbReference>
<dbReference type="Proteomes" id="UP000294813">
    <property type="component" value="Unassembled WGS sequence"/>
</dbReference>